<dbReference type="Pfam" id="PF07811">
    <property type="entry name" value="TadE"/>
    <property type="match status" value="1"/>
</dbReference>
<evidence type="ECO:0000259" key="2">
    <source>
        <dbReference type="Pfam" id="PF07811"/>
    </source>
</evidence>
<dbReference type="InterPro" id="IPR012495">
    <property type="entry name" value="TadE-like_dom"/>
</dbReference>
<dbReference type="OrthoDB" id="7189296at2"/>
<evidence type="ECO:0000313" key="4">
    <source>
        <dbReference type="Proteomes" id="UP000199229"/>
    </source>
</evidence>
<dbReference type="EMBL" id="FOPM01000010">
    <property type="protein sequence ID" value="SFG76095.1"/>
    <property type="molecule type" value="Genomic_DNA"/>
</dbReference>
<accession>A0A1I2UG46</accession>
<sequence length="218" mass="22787">MRSVAAPPSPRRLGRFRRAQGGVAAVEFALIAPVLVLIYVGGSELARAAMAQRRTTLLSRTVADLTSRGDTVSPMAQATMTDILAAAKLVYQPFDATNAVIRVAAIGIYMRGNSRTVRVCSSDGTAGAAKWAVGPAPADLPIPAVYNRHGMRLIVADVTMPYAPIFGTTYATLLGVGTGAFPLSRTTIWPTRQGKGFTADADDEVVLPAGKACPATAD</sequence>
<evidence type="ECO:0000256" key="1">
    <source>
        <dbReference type="SAM" id="Phobius"/>
    </source>
</evidence>
<proteinExistence type="predicted"/>
<name>A0A1I2UG46_9HYPH</name>
<protein>
    <submittedName>
        <fullName evidence="3">TadE-like protein</fullName>
    </submittedName>
</protein>
<dbReference type="Proteomes" id="UP000199229">
    <property type="component" value="Unassembled WGS sequence"/>
</dbReference>
<gene>
    <name evidence="3" type="ORF">SAMN05192565_11064</name>
</gene>
<evidence type="ECO:0000313" key="3">
    <source>
        <dbReference type="EMBL" id="SFG76095.1"/>
    </source>
</evidence>
<feature type="transmembrane region" description="Helical" evidence="1">
    <location>
        <begin position="21"/>
        <end position="42"/>
    </location>
</feature>
<reference evidence="4" key="1">
    <citation type="submission" date="2016-10" db="EMBL/GenBank/DDBJ databases">
        <authorList>
            <person name="Varghese N."/>
            <person name="Submissions S."/>
        </authorList>
    </citation>
    <scope>NUCLEOTIDE SEQUENCE [LARGE SCALE GENOMIC DNA]</scope>
    <source>
        <strain evidence="4">Gh-105</strain>
    </source>
</reference>
<keyword evidence="1" id="KW-0472">Membrane</keyword>
<keyword evidence="1" id="KW-1133">Transmembrane helix</keyword>
<keyword evidence="1" id="KW-0812">Transmembrane</keyword>
<dbReference type="AlphaFoldDB" id="A0A1I2UG46"/>
<organism evidence="3 4">
    <name type="scientific">Methylobacterium gossipiicola</name>
    <dbReference type="NCBI Taxonomy" id="582675"/>
    <lineage>
        <taxon>Bacteria</taxon>
        <taxon>Pseudomonadati</taxon>
        <taxon>Pseudomonadota</taxon>
        <taxon>Alphaproteobacteria</taxon>
        <taxon>Hyphomicrobiales</taxon>
        <taxon>Methylobacteriaceae</taxon>
        <taxon>Methylobacterium</taxon>
    </lineage>
</organism>
<keyword evidence="4" id="KW-1185">Reference proteome</keyword>
<dbReference type="RefSeq" id="WP_091971754.1">
    <property type="nucleotide sequence ID" value="NZ_FOPM01000010.1"/>
</dbReference>
<feature type="domain" description="TadE-like" evidence="2">
    <location>
        <begin position="22"/>
        <end position="63"/>
    </location>
</feature>
<dbReference type="STRING" id="582675.SAMN05192565_11064"/>